<dbReference type="SUPFAM" id="SSF55447">
    <property type="entry name" value="CO dehydrogenase flavoprotein C-terminal domain-like"/>
    <property type="match status" value="1"/>
</dbReference>
<dbReference type="InterPro" id="IPR036884">
    <property type="entry name" value="2Fe-2S-bd_dom_sf"/>
</dbReference>
<dbReference type="SUPFAM" id="SSF56176">
    <property type="entry name" value="FAD-binding/transporter-associated domain-like"/>
    <property type="match status" value="1"/>
</dbReference>
<comment type="caution">
    <text evidence="8">The sequence shown here is derived from an EMBL/GenBank/DDBJ whole genome shotgun (WGS) entry which is preliminary data.</text>
</comment>
<dbReference type="RefSeq" id="WP_112158196.1">
    <property type="nucleotide sequence ID" value="NZ_QKRX01000003.1"/>
</dbReference>
<dbReference type="PANTHER" id="PTHR45444:SF3">
    <property type="entry name" value="XANTHINE DEHYDROGENASE"/>
    <property type="match status" value="1"/>
</dbReference>
<evidence type="ECO:0000313" key="8">
    <source>
        <dbReference type="EMBL" id="RAU18867.1"/>
    </source>
</evidence>
<dbReference type="EMBL" id="QKRX01000003">
    <property type="protein sequence ID" value="RAU18867.1"/>
    <property type="molecule type" value="Genomic_DNA"/>
</dbReference>
<feature type="domain" description="2Fe-2S ferredoxin-type" evidence="6">
    <location>
        <begin position="1"/>
        <end position="84"/>
    </location>
</feature>
<keyword evidence="5" id="KW-0408">Iron</keyword>
<dbReference type="GO" id="GO:0004854">
    <property type="term" value="F:xanthine dehydrogenase activity"/>
    <property type="evidence" value="ECO:0007669"/>
    <property type="project" value="InterPro"/>
</dbReference>
<dbReference type="InterPro" id="IPR016208">
    <property type="entry name" value="Ald_Oxase/xanthine_DH-like"/>
</dbReference>
<keyword evidence="9" id="KW-1185">Reference proteome</keyword>
<evidence type="ECO:0000259" key="7">
    <source>
        <dbReference type="PROSITE" id="PS51387"/>
    </source>
</evidence>
<keyword evidence="3" id="KW-0274">FAD</keyword>
<reference evidence="8 9" key="1">
    <citation type="submission" date="2018-06" db="EMBL/GenBank/DDBJ databases">
        <title>Nitrincola tibetense sp. nov., isolated from Lake XuguoCo on Tibetan Plateau.</title>
        <authorList>
            <person name="Xing P."/>
        </authorList>
    </citation>
    <scope>NUCLEOTIDE SEQUENCE [LARGE SCALE GENOMIC DNA]</scope>
    <source>
        <strain evidence="9">xg18</strain>
    </source>
</reference>
<dbReference type="InterPro" id="IPR002346">
    <property type="entry name" value="Mopterin_DH_FAD-bd"/>
</dbReference>
<keyword evidence="2" id="KW-0479">Metal-binding</keyword>
<keyword evidence="4" id="KW-0560">Oxidoreductase</keyword>
<evidence type="ECO:0000256" key="3">
    <source>
        <dbReference type="ARBA" id="ARBA00022827"/>
    </source>
</evidence>
<dbReference type="Gene3D" id="3.30.390.50">
    <property type="entry name" value="CO dehydrogenase flavoprotein, C-terminal domain"/>
    <property type="match status" value="1"/>
</dbReference>
<evidence type="ECO:0000256" key="2">
    <source>
        <dbReference type="ARBA" id="ARBA00022723"/>
    </source>
</evidence>
<dbReference type="InterPro" id="IPR036010">
    <property type="entry name" value="2Fe-2S_ferredoxin-like_sf"/>
</dbReference>
<dbReference type="Gene3D" id="3.30.465.10">
    <property type="match status" value="1"/>
</dbReference>
<dbReference type="Pfam" id="PF00941">
    <property type="entry name" value="FAD_binding_5"/>
    <property type="match status" value="1"/>
</dbReference>
<dbReference type="GO" id="GO:0051537">
    <property type="term" value="F:2 iron, 2 sulfur cluster binding"/>
    <property type="evidence" value="ECO:0007669"/>
    <property type="project" value="InterPro"/>
</dbReference>
<dbReference type="PIRSF" id="PIRSF036557">
    <property type="entry name" value="XdhA_RC"/>
    <property type="match status" value="1"/>
</dbReference>
<accession>A0A364NPP7</accession>
<gene>
    <name evidence="8" type="primary">xdhA</name>
    <name evidence="8" type="ORF">DN062_05130</name>
</gene>
<dbReference type="InterPro" id="IPR016166">
    <property type="entry name" value="FAD-bd_PCMH"/>
</dbReference>
<dbReference type="PROSITE" id="PS00197">
    <property type="entry name" value="2FE2S_FER_1"/>
    <property type="match status" value="1"/>
</dbReference>
<dbReference type="InterPro" id="IPR001041">
    <property type="entry name" value="2Fe-2S_ferredoxin-type"/>
</dbReference>
<dbReference type="InterPro" id="IPR002888">
    <property type="entry name" value="2Fe-2S-bd"/>
</dbReference>
<dbReference type="OrthoDB" id="9775084at2"/>
<dbReference type="InterPro" id="IPR016167">
    <property type="entry name" value="FAD-bd_PCMH_sub1"/>
</dbReference>
<evidence type="ECO:0000256" key="5">
    <source>
        <dbReference type="ARBA" id="ARBA00023004"/>
    </source>
</evidence>
<dbReference type="InterPro" id="IPR006058">
    <property type="entry name" value="2Fe2S_fd_BS"/>
</dbReference>
<evidence type="ECO:0000259" key="6">
    <source>
        <dbReference type="PROSITE" id="PS51085"/>
    </source>
</evidence>
<dbReference type="InterPro" id="IPR036318">
    <property type="entry name" value="FAD-bd_PCMH-like_sf"/>
</dbReference>
<evidence type="ECO:0000256" key="4">
    <source>
        <dbReference type="ARBA" id="ARBA00023002"/>
    </source>
</evidence>
<dbReference type="PANTHER" id="PTHR45444">
    <property type="entry name" value="XANTHINE DEHYDROGENASE"/>
    <property type="match status" value="1"/>
</dbReference>
<proteinExistence type="predicted"/>
<organism evidence="8 9">
    <name type="scientific">Nitrincola tibetensis</name>
    <dbReference type="NCBI Taxonomy" id="2219697"/>
    <lineage>
        <taxon>Bacteria</taxon>
        <taxon>Pseudomonadati</taxon>
        <taxon>Pseudomonadota</taxon>
        <taxon>Gammaproteobacteria</taxon>
        <taxon>Oceanospirillales</taxon>
        <taxon>Oceanospirillaceae</taxon>
        <taxon>Nitrincola</taxon>
    </lineage>
</organism>
<dbReference type="AlphaFoldDB" id="A0A364NPP7"/>
<keyword evidence="1" id="KW-0285">Flavoprotein</keyword>
<dbReference type="Gene3D" id="1.10.150.120">
    <property type="entry name" value="[2Fe-2S]-binding domain"/>
    <property type="match status" value="1"/>
</dbReference>
<dbReference type="SUPFAM" id="SSF54292">
    <property type="entry name" value="2Fe-2S ferredoxin-like"/>
    <property type="match status" value="1"/>
</dbReference>
<dbReference type="Pfam" id="PF00111">
    <property type="entry name" value="Fer2"/>
    <property type="match status" value="1"/>
</dbReference>
<sequence length="488" mass="53164">MQFILNQEELTVENFAPDTTLLEYLRTQLMHRGSKEGCASGDCGACTLVVADPSPNGLTYRTVNSCITYLGSLEGRQVITVEGLSSSTGELHPVQQAMVDHHASQCGFCTPGFVMSLFSLYKQREQLTQQERLTREEINEHLGGNLCRCTGYRPIIDAALSLSTQPDAFTEQTQSIREALLTLQASAQTNVPQPSLTPSSAFFHSPTQLSELIEWLEAHPDARLVAGGTDLALDTTQQLKDIPKLIYTGKVAELKRIEVTDDSLILGAAVTYQECHAQMKTHFPPLAALFVRLGSQQIRNQGTLGGNIANASPIGDTPPVLLALDAELRLVSPEGQQTLPIKDFFTGYRQTCLPKAGILESIRIPLLDPADFFRVYKISKRLDDDISAVCFALRIRLDAKGCISDARLGLGGMAATPARALHAEQALLGQAFTLEGIQAAQHALTQDFSPLTDVRASAQYRLEVAANLLTRAVHEYLTGTSLEVSHYA</sequence>
<evidence type="ECO:0000256" key="1">
    <source>
        <dbReference type="ARBA" id="ARBA00022630"/>
    </source>
</evidence>
<dbReference type="Proteomes" id="UP000250744">
    <property type="component" value="Unassembled WGS sequence"/>
</dbReference>
<dbReference type="InterPro" id="IPR012175">
    <property type="entry name" value="Xanth_DH_ssu_bac"/>
</dbReference>
<dbReference type="SUPFAM" id="SSF47741">
    <property type="entry name" value="CO dehydrogenase ISP C-domain like"/>
    <property type="match status" value="1"/>
</dbReference>
<dbReference type="Gene3D" id="3.30.43.10">
    <property type="entry name" value="Uridine Diphospho-n-acetylenolpyruvylglucosamine Reductase, domain 2"/>
    <property type="match status" value="1"/>
</dbReference>
<dbReference type="Pfam" id="PF01799">
    <property type="entry name" value="Fer2_2"/>
    <property type="match status" value="1"/>
</dbReference>
<dbReference type="GO" id="GO:0005506">
    <property type="term" value="F:iron ion binding"/>
    <property type="evidence" value="ECO:0007669"/>
    <property type="project" value="InterPro"/>
</dbReference>
<dbReference type="SMART" id="SM01092">
    <property type="entry name" value="CO_deh_flav_C"/>
    <property type="match status" value="1"/>
</dbReference>
<dbReference type="Pfam" id="PF03450">
    <property type="entry name" value="CO_deh_flav_C"/>
    <property type="match status" value="1"/>
</dbReference>
<protein>
    <submittedName>
        <fullName evidence="8">Xanthine dehydrogenase small subunit</fullName>
    </submittedName>
</protein>
<dbReference type="InterPro" id="IPR036683">
    <property type="entry name" value="CO_DH_flav_C_dom_sf"/>
</dbReference>
<dbReference type="InterPro" id="IPR012675">
    <property type="entry name" value="Beta-grasp_dom_sf"/>
</dbReference>
<name>A0A364NPP7_9GAMM</name>
<dbReference type="GO" id="GO:0071949">
    <property type="term" value="F:FAD binding"/>
    <property type="evidence" value="ECO:0007669"/>
    <property type="project" value="InterPro"/>
</dbReference>
<dbReference type="CDD" id="cd00207">
    <property type="entry name" value="fer2"/>
    <property type="match status" value="1"/>
</dbReference>
<evidence type="ECO:0000313" key="9">
    <source>
        <dbReference type="Proteomes" id="UP000250744"/>
    </source>
</evidence>
<dbReference type="InterPro" id="IPR016169">
    <property type="entry name" value="FAD-bd_PCMH_sub2"/>
</dbReference>
<dbReference type="PROSITE" id="PS51387">
    <property type="entry name" value="FAD_PCMH"/>
    <property type="match status" value="1"/>
</dbReference>
<dbReference type="InterPro" id="IPR014307">
    <property type="entry name" value="Xanthine_DH_ssu"/>
</dbReference>
<feature type="domain" description="FAD-binding PCMH-type" evidence="7">
    <location>
        <begin position="196"/>
        <end position="369"/>
    </location>
</feature>
<dbReference type="InterPro" id="IPR005107">
    <property type="entry name" value="CO_DH_flav_C"/>
</dbReference>
<dbReference type="PROSITE" id="PS51085">
    <property type="entry name" value="2FE2S_FER_2"/>
    <property type="match status" value="1"/>
</dbReference>
<dbReference type="Gene3D" id="3.10.20.30">
    <property type="match status" value="1"/>
</dbReference>
<dbReference type="NCBIfam" id="TIGR02963">
    <property type="entry name" value="xanthine_xdhA"/>
    <property type="match status" value="1"/>
</dbReference>